<dbReference type="Gene3D" id="3.40.50.1860">
    <property type="match status" value="2"/>
</dbReference>
<dbReference type="InterPro" id="IPR018187">
    <property type="entry name" value="Asp/Glu_racemase_AS_1"/>
</dbReference>
<feature type="non-terminal residue" evidence="1">
    <location>
        <position position="1"/>
    </location>
</feature>
<proteinExistence type="predicted"/>
<feature type="non-terminal residue" evidence="1">
    <location>
        <position position="103"/>
    </location>
</feature>
<gene>
    <name evidence="1" type="ORF">GNY86_22965</name>
</gene>
<name>A0A6I4HUQ2_ACIBA</name>
<accession>A0A6I4HUQ2</accession>
<evidence type="ECO:0000313" key="2">
    <source>
        <dbReference type="Proteomes" id="UP000439424"/>
    </source>
</evidence>
<dbReference type="GO" id="GO:0047661">
    <property type="term" value="F:amino-acid racemase activity"/>
    <property type="evidence" value="ECO:0007669"/>
    <property type="project" value="InterPro"/>
</dbReference>
<dbReference type="AlphaFoldDB" id="A0A6I4HUQ2"/>
<dbReference type="Proteomes" id="UP000439424">
    <property type="component" value="Unassembled WGS sequence"/>
</dbReference>
<dbReference type="InterPro" id="IPR015942">
    <property type="entry name" value="Asp/Glu/hydantoin_racemase"/>
</dbReference>
<dbReference type="Pfam" id="PF01177">
    <property type="entry name" value="Asp_Glu_race"/>
    <property type="match status" value="1"/>
</dbReference>
<reference evidence="1 2" key="1">
    <citation type="submission" date="2019-11" db="EMBL/GenBank/DDBJ databases">
        <title>Multidrug-resistant Acinetobacter baumannii moving toward extensively drug-resistant over fifteen years in South of Brazil.</title>
        <authorList>
            <person name="Fedrigo N.H."/>
            <person name="Cerdeira L."/>
            <person name="Fuga B."/>
            <person name="Marini P.V.B."/>
            <person name="Shinohara D.R."/>
            <person name="Carrara-Marroni F.E."/>
            <person name="Lincopan N."/>
            <person name="Tognim M.C.B."/>
        </authorList>
    </citation>
    <scope>NUCLEOTIDE SEQUENCE [LARGE SCALE GENOMIC DNA]</scope>
    <source>
        <strain evidence="1 2">Ac576</strain>
    </source>
</reference>
<dbReference type="RefSeq" id="WP_171502522.1">
    <property type="nucleotide sequence ID" value="NZ_WPIP01000756.1"/>
</dbReference>
<comment type="caution">
    <text evidence="1">The sequence shown here is derived from an EMBL/GenBank/DDBJ whole genome shotgun (WGS) entry which is preliminary data.</text>
</comment>
<evidence type="ECO:0000313" key="1">
    <source>
        <dbReference type="EMBL" id="MVM94397.1"/>
    </source>
</evidence>
<dbReference type="EMBL" id="WPIP01000756">
    <property type="protein sequence ID" value="MVM94397.1"/>
    <property type="molecule type" value="Genomic_DNA"/>
</dbReference>
<dbReference type="SUPFAM" id="SSF53681">
    <property type="entry name" value="Aspartate/glutamate racemase"/>
    <property type="match status" value="2"/>
</dbReference>
<protein>
    <submittedName>
        <fullName evidence="1">Glutamate racemase</fullName>
    </submittedName>
</protein>
<sequence length="103" mass="10812">AQGKCKAIVIACNTMTAVAVETIRAQINVPLIAIEPAVKPAVAMTVSKHIAVLATATTVKGKNLKSLIETYAQDIKVSLVPCIGLAEKIETGKAHTAEVKDYL</sequence>
<organism evidence="1 2">
    <name type="scientific">Acinetobacter baumannii</name>
    <dbReference type="NCBI Taxonomy" id="470"/>
    <lineage>
        <taxon>Bacteria</taxon>
        <taxon>Pseudomonadati</taxon>
        <taxon>Pseudomonadota</taxon>
        <taxon>Gammaproteobacteria</taxon>
        <taxon>Moraxellales</taxon>
        <taxon>Moraxellaceae</taxon>
        <taxon>Acinetobacter</taxon>
        <taxon>Acinetobacter calcoaceticus/baumannii complex</taxon>
    </lineage>
</organism>
<dbReference type="InterPro" id="IPR001920">
    <property type="entry name" value="Asp/Glu_race"/>
</dbReference>
<dbReference type="PROSITE" id="PS00923">
    <property type="entry name" value="ASP_GLU_RACEMASE_1"/>
    <property type="match status" value="1"/>
</dbReference>